<dbReference type="Proteomes" id="UP001500908">
    <property type="component" value="Unassembled WGS sequence"/>
</dbReference>
<dbReference type="SMART" id="SM01043">
    <property type="entry name" value="BTAD"/>
    <property type="match status" value="1"/>
</dbReference>
<evidence type="ECO:0000256" key="3">
    <source>
        <dbReference type="PROSITE-ProRule" id="PRU01091"/>
    </source>
</evidence>
<evidence type="ECO:0000256" key="1">
    <source>
        <dbReference type="ARBA" id="ARBA00005820"/>
    </source>
</evidence>
<evidence type="ECO:0000313" key="6">
    <source>
        <dbReference type="EMBL" id="GAA3726374.1"/>
    </source>
</evidence>
<dbReference type="InterPro" id="IPR011990">
    <property type="entry name" value="TPR-like_helical_dom_sf"/>
</dbReference>
<dbReference type="SMART" id="SM00862">
    <property type="entry name" value="Trans_reg_C"/>
    <property type="match status" value="1"/>
</dbReference>
<organism evidence="6 7">
    <name type="scientific">Salinactinospora qingdaonensis</name>
    <dbReference type="NCBI Taxonomy" id="702744"/>
    <lineage>
        <taxon>Bacteria</taxon>
        <taxon>Bacillati</taxon>
        <taxon>Actinomycetota</taxon>
        <taxon>Actinomycetes</taxon>
        <taxon>Streptosporangiales</taxon>
        <taxon>Nocardiopsidaceae</taxon>
        <taxon>Salinactinospora</taxon>
    </lineage>
</organism>
<evidence type="ECO:0000256" key="4">
    <source>
        <dbReference type="SAM" id="MobiDB-lite"/>
    </source>
</evidence>
<sequence length="990" mass="105949">MFEFRVLGALEITRDGVRVPVPSRRQRALLVRLLVGDGRVVPADDLITAVWEDDPPRRAQHALHTQVSRLRSLLAPACELVVTQPPGYALPVAPETVDARRFEAAIERARALLAETPTAAAETFNAALTLWRGPAYAEFAESFAQAAAVRLEELRRAAREERCEALLAAGEPERAVSELGAVVAAHPLRERPHGQLMRALSLTGRQSEALRVYRDFQQRQRDELGVDPSPALGRLHEQVLRHEIERSAAAPPRGDVSEQEPGATTAIPTPLTGFVGRAAELHTLGELIEENRIVTLVGPGGIGKTRLAWELALRLSKASRPVWWVDLSPAGEAADVVHRFSRALGLHEPAEGDMAEFLVEALRGVNGVIVVDNCEHVVCAVAGLLERIAQWCPGAVLLATSRERLAVPGERVMAVSSLPTVEHSGEAGRWESAAVALFVDRLHSSGGPDLDSGDMALVAELCRRLDGLPLAIELAAARSRSLGLAAMAERSPLELLGGGRGDEGRHRSVRAVLDWSYDLLSAEERALLRRLTVFNGHFTLDDAERVCADEYLESRRVAVCLAGLVDKSMVAGPERDRYRLLDTVRAYASERLTEQEDTALLDAAHARHFVEMAERAAQELRTPEEPVWVARITERLDEFRIVHRWACANDVDLAVRLSAALAGYAGYRMRFEVQEWAETAAALPGAAQHPLRAAALASAANGAWGRGDFSRAAELARQGLAAAAGGSPVLAAASLLVLGDVALLEGKFVEAAETYGAVAGAAGDDDLVSAAEALGSQAVALSYQGDTTEALPLADAARRVAQELGAPGPIALSLYFSGECRLVDAPERALELLSQSRRLAAEVDAVFITGVATVSSVSLRARAASDPVAALAAYREAVEHWRRIGNRTQQWVTLRNVVPLLVRAGQEETACLLHGALAAAPARLPDDAPEASPLAAAIARARRLLGDAAAEAAQQRGRRAGLDDLVNRVLAAVEAAAAGRVPVDQAGSSR</sequence>
<protein>
    <submittedName>
        <fullName evidence="6">BTAD domain-containing putative transcriptional regulator</fullName>
    </submittedName>
</protein>
<dbReference type="RefSeq" id="WP_344966590.1">
    <property type="nucleotide sequence ID" value="NZ_BAABDD010000001.1"/>
</dbReference>
<comment type="similarity">
    <text evidence="1">Belongs to the AfsR/DnrI/RedD regulatory family.</text>
</comment>
<evidence type="ECO:0000259" key="5">
    <source>
        <dbReference type="PROSITE" id="PS51755"/>
    </source>
</evidence>
<keyword evidence="7" id="KW-1185">Reference proteome</keyword>
<dbReference type="Pfam" id="PF25872">
    <property type="entry name" value="HTH_77"/>
    <property type="match status" value="1"/>
</dbReference>
<dbReference type="InterPro" id="IPR036388">
    <property type="entry name" value="WH-like_DNA-bd_sf"/>
</dbReference>
<comment type="caution">
    <text evidence="6">The sequence shown here is derived from an EMBL/GenBank/DDBJ whole genome shotgun (WGS) entry which is preliminary data.</text>
</comment>
<feature type="region of interest" description="Disordered" evidence="4">
    <location>
        <begin position="246"/>
        <end position="269"/>
    </location>
</feature>
<dbReference type="Gene3D" id="1.25.40.10">
    <property type="entry name" value="Tetratricopeptide repeat domain"/>
    <property type="match status" value="2"/>
</dbReference>
<dbReference type="InterPro" id="IPR058852">
    <property type="entry name" value="HTH_77"/>
</dbReference>
<accession>A0ABP7EWE3</accession>
<name>A0ABP7EWE3_9ACTN</name>
<dbReference type="Pfam" id="PF03704">
    <property type="entry name" value="BTAD"/>
    <property type="match status" value="1"/>
</dbReference>
<dbReference type="EMBL" id="BAABDD010000001">
    <property type="protein sequence ID" value="GAA3726374.1"/>
    <property type="molecule type" value="Genomic_DNA"/>
</dbReference>
<keyword evidence="2 3" id="KW-0238">DNA-binding</keyword>
<dbReference type="PROSITE" id="PS51755">
    <property type="entry name" value="OMPR_PHOB"/>
    <property type="match status" value="1"/>
</dbReference>
<dbReference type="InterPro" id="IPR041664">
    <property type="entry name" value="AAA_16"/>
</dbReference>
<dbReference type="PANTHER" id="PTHR47691:SF3">
    <property type="entry name" value="HTH-TYPE TRANSCRIPTIONAL REGULATOR RV0890C-RELATED"/>
    <property type="match status" value="1"/>
</dbReference>
<dbReference type="Pfam" id="PF13191">
    <property type="entry name" value="AAA_16"/>
    <property type="match status" value="1"/>
</dbReference>
<dbReference type="Gene3D" id="3.40.50.300">
    <property type="entry name" value="P-loop containing nucleotide triphosphate hydrolases"/>
    <property type="match status" value="1"/>
</dbReference>
<dbReference type="SUPFAM" id="SSF48452">
    <property type="entry name" value="TPR-like"/>
    <property type="match status" value="2"/>
</dbReference>
<evidence type="ECO:0000313" key="7">
    <source>
        <dbReference type="Proteomes" id="UP001500908"/>
    </source>
</evidence>
<dbReference type="InterPro" id="IPR027417">
    <property type="entry name" value="P-loop_NTPase"/>
</dbReference>
<proteinExistence type="inferred from homology"/>
<dbReference type="SUPFAM" id="SSF46894">
    <property type="entry name" value="C-terminal effector domain of the bipartite response regulators"/>
    <property type="match status" value="1"/>
</dbReference>
<dbReference type="CDD" id="cd15831">
    <property type="entry name" value="BTAD"/>
    <property type="match status" value="1"/>
</dbReference>
<evidence type="ECO:0000256" key="2">
    <source>
        <dbReference type="ARBA" id="ARBA00023125"/>
    </source>
</evidence>
<dbReference type="InterPro" id="IPR001867">
    <property type="entry name" value="OmpR/PhoB-type_DNA-bd"/>
</dbReference>
<dbReference type="Pfam" id="PF00486">
    <property type="entry name" value="Trans_reg_C"/>
    <property type="match status" value="1"/>
</dbReference>
<reference evidence="7" key="1">
    <citation type="journal article" date="2019" name="Int. J. Syst. Evol. Microbiol.">
        <title>The Global Catalogue of Microorganisms (GCM) 10K type strain sequencing project: providing services to taxonomists for standard genome sequencing and annotation.</title>
        <authorList>
            <consortium name="The Broad Institute Genomics Platform"/>
            <consortium name="The Broad Institute Genome Sequencing Center for Infectious Disease"/>
            <person name="Wu L."/>
            <person name="Ma J."/>
        </authorList>
    </citation>
    <scope>NUCLEOTIDE SEQUENCE [LARGE SCALE GENOMIC DNA]</scope>
    <source>
        <strain evidence="7">JCM 17137</strain>
    </source>
</reference>
<feature type="DNA-binding region" description="OmpR/PhoB-type" evidence="3">
    <location>
        <begin position="1"/>
        <end position="92"/>
    </location>
</feature>
<gene>
    <name evidence="6" type="ORF">GCM10022402_03860</name>
</gene>
<dbReference type="PANTHER" id="PTHR47691">
    <property type="entry name" value="REGULATOR-RELATED"/>
    <property type="match status" value="1"/>
</dbReference>
<dbReference type="Gene3D" id="1.10.10.10">
    <property type="entry name" value="Winged helix-like DNA-binding domain superfamily/Winged helix DNA-binding domain"/>
    <property type="match status" value="1"/>
</dbReference>
<feature type="domain" description="OmpR/PhoB-type" evidence="5">
    <location>
        <begin position="1"/>
        <end position="92"/>
    </location>
</feature>
<dbReference type="InterPro" id="IPR016032">
    <property type="entry name" value="Sig_transdc_resp-reg_C-effctor"/>
</dbReference>
<dbReference type="SUPFAM" id="SSF52540">
    <property type="entry name" value="P-loop containing nucleoside triphosphate hydrolases"/>
    <property type="match status" value="1"/>
</dbReference>
<dbReference type="InterPro" id="IPR005158">
    <property type="entry name" value="BTAD"/>
</dbReference>